<dbReference type="Pfam" id="PF05454">
    <property type="entry name" value="DAG1"/>
    <property type="match status" value="1"/>
</dbReference>
<gene>
    <name evidence="2" type="ORF">BYL167_LOCUS71393</name>
</gene>
<organism evidence="2 3">
    <name type="scientific">Rotaria magnacalcarata</name>
    <dbReference type="NCBI Taxonomy" id="392030"/>
    <lineage>
        <taxon>Eukaryota</taxon>
        <taxon>Metazoa</taxon>
        <taxon>Spiralia</taxon>
        <taxon>Gnathifera</taxon>
        <taxon>Rotifera</taxon>
        <taxon>Eurotatoria</taxon>
        <taxon>Bdelloidea</taxon>
        <taxon>Philodinida</taxon>
        <taxon>Philodinidae</taxon>
        <taxon>Rotaria</taxon>
    </lineage>
</organism>
<evidence type="ECO:0000259" key="1">
    <source>
        <dbReference type="Pfam" id="PF05454"/>
    </source>
</evidence>
<reference evidence="2" key="1">
    <citation type="submission" date="2021-02" db="EMBL/GenBank/DDBJ databases">
        <authorList>
            <person name="Nowell W R."/>
        </authorList>
    </citation>
    <scope>NUCLEOTIDE SEQUENCE</scope>
</reference>
<feature type="non-terminal residue" evidence="2">
    <location>
        <position position="77"/>
    </location>
</feature>
<dbReference type="AlphaFoldDB" id="A0A8S3G449"/>
<comment type="caution">
    <text evidence="2">The sequence shown here is derived from an EMBL/GenBank/DDBJ whole genome shotgun (WGS) entry which is preliminary data.</text>
</comment>
<sequence>TPTNKHLYQKHRQQREVYRKKHYFQDQRQFISKGIPVVFTEELEEKLEQTHTPLVMRIEKVPFYNEQEKNELERIML</sequence>
<proteinExistence type="predicted"/>
<evidence type="ECO:0000313" key="2">
    <source>
        <dbReference type="EMBL" id="CAF5146875.1"/>
    </source>
</evidence>
<dbReference type="Proteomes" id="UP000681967">
    <property type="component" value="Unassembled WGS sequence"/>
</dbReference>
<dbReference type="InterPro" id="IPR008465">
    <property type="entry name" value="DAG1_C"/>
</dbReference>
<accession>A0A8S3G449</accession>
<name>A0A8S3G449_9BILA</name>
<feature type="domain" description="Dystroglycan C-terminal" evidence="1">
    <location>
        <begin position="20"/>
        <end position="64"/>
    </location>
</feature>
<evidence type="ECO:0000313" key="3">
    <source>
        <dbReference type="Proteomes" id="UP000681967"/>
    </source>
</evidence>
<dbReference type="GO" id="GO:0016010">
    <property type="term" value="C:dystrophin-associated glycoprotein complex"/>
    <property type="evidence" value="ECO:0007669"/>
    <property type="project" value="InterPro"/>
</dbReference>
<dbReference type="EMBL" id="CAJOBH010255300">
    <property type="protein sequence ID" value="CAF5146875.1"/>
    <property type="molecule type" value="Genomic_DNA"/>
</dbReference>
<protein>
    <recommendedName>
        <fullName evidence="1">Dystroglycan C-terminal domain-containing protein</fullName>
    </recommendedName>
</protein>